<feature type="region of interest" description="Disordered" evidence="3">
    <location>
        <begin position="316"/>
        <end position="375"/>
    </location>
</feature>
<dbReference type="HOGENOM" id="CLU_004893_2_0_1"/>
<evidence type="ECO:0000313" key="6">
    <source>
        <dbReference type="Proteomes" id="UP000001072"/>
    </source>
</evidence>
<dbReference type="InterPro" id="IPR002168">
    <property type="entry name" value="Lipase_GDXG_HIS_AS"/>
</dbReference>
<dbReference type="eggNOG" id="KOG1515">
    <property type="taxonomic scope" value="Eukaryota"/>
</dbReference>
<evidence type="ECO:0000259" key="4">
    <source>
        <dbReference type="Pfam" id="PF07859"/>
    </source>
</evidence>
<dbReference type="InParanoid" id="F4R9H0"/>
<reference evidence="6" key="1">
    <citation type="journal article" date="2011" name="Proc. Natl. Acad. Sci. U.S.A.">
        <title>Obligate biotrophy features unraveled by the genomic analysis of rust fungi.</title>
        <authorList>
            <person name="Duplessis S."/>
            <person name="Cuomo C.A."/>
            <person name="Lin Y.-C."/>
            <person name="Aerts A."/>
            <person name="Tisserant E."/>
            <person name="Veneault-Fourrey C."/>
            <person name="Joly D.L."/>
            <person name="Hacquard S."/>
            <person name="Amselem J."/>
            <person name="Cantarel B.L."/>
            <person name="Chiu R."/>
            <person name="Coutinho P.M."/>
            <person name="Feau N."/>
            <person name="Field M."/>
            <person name="Frey P."/>
            <person name="Gelhaye E."/>
            <person name="Goldberg J."/>
            <person name="Grabherr M.G."/>
            <person name="Kodira C.D."/>
            <person name="Kohler A."/>
            <person name="Kuees U."/>
            <person name="Lindquist E.A."/>
            <person name="Lucas S.M."/>
            <person name="Mago R."/>
            <person name="Mauceli E."/>
            <person name="Morin E."/>
            <person name="Murat C."/>
            <person name="Pangilinan J.L."/>
            <person name="Park R."/>
            <person name="Pearson M."/>
            <person name="Quesneville H."/>
            <person name="Rouhier N."/>
            <person name="Sakthikumar S."/>
            <person name="Salamov A.A."/>
            <person name="Schmutz J."/>
            <person name="Selles B."/>
            <person name="Shapiro H."/>
            <person name="Tanguay P."/>
            <person name="Tuskan G.A."/>
            <person name="Henrissat B."/>
            <person name="Van de Peer Y."/>
            <person name="Rouze P."/>
            <person name="Ellis J.G."/>
            <person name="Dodds P.N."/>
            <person name="Schein J.E."/>
            <person name="Zhong S."/>
            <person name="Hamelin R.C."/>
            <person name="Grigoriev I.V."/>
            <person name="Szabo L.J."/>
            <person name="Martin F."/>
        </authorList>
    </citation>
    <scope>NUCLEOTIDE SEQUENCE [LARGE SCALE GENOMIC DNA]</scope>
    <source>
        <strain evidence="6">98AG31 / pathotype 3-4-7</strain>
    </source>
</reference>
<dbReference type="SUPFAM" id="SSF53474">
    <property type="entry name" value="alpha/beta-Hydrolases"/>
    <property type="match status" value="1"/>
</dbReference>
<dbReference type="AlphaFoldDB" id="F4R9H0"/>
<keyword evidence="6" id="KW-1185">Reference proteome</keyword>
<dbReference type="Proteomes" id="UP000001072">
    <property type="component" value="Unassembled WGS sequence"/>
</dbReference>
<dbReference type="GeneID" id="18925580"/>
<dbReference type="Gene3D" id="3.40.50.1820">
    <property type="entry name" value="alpha/beta hydrolase"/>
    <property type="match status" value="1"/>
</dbReference>
<evidence type="ECO:0000256" key="3">
    <source>
        <dbReference type="SAM" id="MobiDB-lite"/>
    </source>
</evidence>
<accession>F4R9H0</accession>
<dbReference type="InterPro" id="IPR013094">
    <property type="entry name" value="AB_hydrolase_3"/>
</dbReference>
<dbReference type="PANTHER" id="PTHR48081:SF5">
    <property type="entry name" value="ALPHA_BETA HYDROLASE FOLD-3 DOMAIN-CONTAINING PROTEIN"/>
    <property type="match status" value="1"/>
</dbReference>
<name>F4R9H0_MELLP</name>
<feature type="compositionally biased region" description="Acidic residues" evidence="3">
    <location>
        <begin position="39"/>
        <end position="50"/>
    </location>
</feature>
<dbReference type="PANTHER" id="PTHR48081">
    <property type="entry name" value="AB HYDROLASE SUPERFAMILY PROTEIN C4A8.06C"/>
    <property type="match status" value="1"/>
</dbReference>
<dbReference type="VEuPathDB" id="FungiDB:MELLADRAFT_115358"/>
<dbReference type="InterPro" id="IPR029058">
    <property type="entry name" value="AB_hydrolase_fold"/>
</dbReference>
<dbReference type="PROSITE" id="PS01173">
    <property type="entry name" value="LIPASE_GDXG_HIS"/>
    <property type="match status" value="1"/>
</dbReference>
<dbReference type="InterPro" id="IPR050300">
    <property type="entry name" value="GDXG_lipolytic_enzyme"/>
</dbReference>
<evidence type="ECO:0000256" key="1">
    <source>
        <dbReference type="ARBA" id="ARBA00010515"/>
    </source>
</evidence>
<sequence>MPSLSFPTVVGSSVKTIVKTVSNRVSTHHQQPNPKDESSSNEDTQEDTLDDPYAKGQARHDFKYDIGFALIKNFIEQSTHHTVEELQDFVTHSVPSPPWIKRIKVTIPSKFCLKAADLLIQSDPGLVKSVGGSTWWQWTKNDHGIHAEWIAPKSVWKGFPNGQVEEEEADVPTLFFIHGGGFFFGSLDTHRYQIWRMARKAKARAFTVAYRLAPQYPFPCALMDCLSAYLYLTEPNLSEGYLHKPISPKQIIISGDSAGGNLSLSLLCVLRNLGKELPSGGVLISPWVDLTHSFESVMENGDKDILPPNGFLYQPSEAWPPLPQPSKTLSTQPLTANGDLASDSGTSEAPVSNGGSNIHNDLSNGNSSPDDKDYIDRNASVCDATEHQVQLYATNLQLNNPLVSPMYQTSLGGLCPLLIIASDHECLRDEVIYMAHRAAKPEQYRLSSRLKERNEIDGHEVNLNWNPTLVHLQVYDSTCHMFSVMGWTQPAKYCYRSMGSFCRFVIDLQKEKDTKVSVNEDFANDKIRNGQASDPDSLFTGSYLGDKPFKRPEFESNMVRERIDVEGNSRSLESESEMKCLKNTERLKGYIPKEVIERFLEGKKQEPKPKRKSKMIEKIYEMKKKREIDDQKEIELEGLVEGLKVKEVPPPTAIAGRIETKEGHALALEVQKQIASGLELVEPK</sequence>
<feature type="compositionally biased region" description="Polar residues" evidence="3">
    <location>
        <begin position="325"/>
        <end position="335"/>
    </location>
</feature>
<dbReference type="EMBL" id="GL883093">
    <property type="protein sequence ID" value="EGG11153.1"/>
    <property type="molecule type" value="Genomic_DNA"/>
</dbReference>
<proteinExistence type="inferred from homology"/>
<feature type="region of interest" description="Disordered" evidence="3">
    <location>
        <begin position="23"/>
        <end position="54"/>
    </location>
</feature>
<dbReference type="Pfam" id="PF07859">
    <property type="entry name" value="Abhydrolase_3"/>
    <property type="match status" value="1"/>
</dbReference>
<organism evidence="6">
    <name type="scientific">Melampsora larici-populina (strain 98AG31 / pathotype 3-4-7)</name>
    <name type="common">Poplar leaf rust fungus</name>
    <dbReference type="NCBI Taxonomy" id="747676"/>
    <lineage>
        <taxon>Eukaryota</taxon>
        <taxon>Fungi</taxon>
        <taxon>Dikarya</taxon>
        <taxon>Basidiomycota</taxon>
        <taxon>Pucciniomycotina</taxon>
        <taxon>Pucciniomycetes</taxon>
        <taxon>Pucciniales</taxon>
        <taxon>Melampsoraceae</taxon>
        <taxon>Melampsora</taxon>
    </lineage>
</organism>
<feature type="compositionally biased region" description="Polar residues" evidence="3">
    <location>
        <begin position="23"/>
        <end position="33"/>
    </location>
</feature>
<dbReference type="STRING" id="747676.F4R9H0"/>
<keyword evidence="2" id="KW-0378">Hydrolase</keyword>
<feature type="domain" description="Alpha/beta hydrolase fold-3" evidence="4">
    <location>
        <begin position="174"/>
        <end position="311"/>
    </location>
</feature>
<feature type="compositionally biased region" description="Polar residues" evidence="3">
    <location>
        <begin position="343"/>
        <end position="368"/>
    </location>
</feature>
<dbReference type="KEGG" id="mlr:MELLADRAFT_115358"/>
<comment type="similarity">
    <text evidence="1">Belongs to the 'GDXG' lipolytic enzyme family.</text>
</comment>
<evidence type="ECO:0000256" key="2">
    <source>
        <dbReference type="ARBA" id="ARBA00022801"/>
    </source>
</evidence>
<protein>
    <submittedName>
        <fullName evidence="5">Arylacetamide deacetylase</fullName>
    </submittedName>
</protein>
<dbReference type="GO" id="GO:0016787">
    <property type="term" value="F:hydrolase activity"/>
    <property type="evidence" value="ECO:0007669"/>
    <property type="project" value="UniProtKB-KW"/>
</dbReference>
<evidence type="ECO:0000313" key="5">
    <source>
        <dbReference type="EMBL" id="EGG11153.1"/>
    </source>
</evidence>
<dbReference type="OrthoDB" id="1662883at2759"/>
<dbReference type="RefSeq" id="XP_007405755.1">
    <property type="nucleotide sequence ID" value="XM_007405693.1"/>
</dbReference>
<gene>
    <name evidence="5" type="ORF">MELLADRAFT_115358</name>
</gene>